<feature type="transmembrane region" description="Helical" evidence="1">
    <location>
        <begin position="45"/>
        <end position="66"/>
    </location>
</feature>
<evidence type="ECO:0000313" key="2">
    <source>
        <dbReference type="EMBL" id="MBW8683276.1"/>
    </source>
</evidence>
<dbReference type="RefSeq" id="WP_220248501.1">
    <property type="nucleotide sequence ID" value="NZ_JAICCF010000001.1"/>
</dbReference>
<name>A0ABS7G6J6_9BACT</name>
<dbReference type="EMBL" id="JAICCF010000001">
    <property type="protein sequence ID" value="MBW8683276.1"/>
    <property type="molecule type" value="Genomic_DNA"/>
</dbReference>
<organism evidence="2 3">
    <name type="scientific">Chitinophaga rhizophila</name>
    <dbReference type="NCBI Taxonomy" id="2866212"/>
    <lineage>
        <taxon>Bacteria</taxon>
        <taxon>Pseudomonadati</taxon>
        <taxon>Bacteroidota</taxon>
        <taxon>Chitinophagia</taxon>
        <taxon>Chitinophagales</taxon>
        <taxon>Chitinophagaceae</taxon>
        <taxon>Chitinophaga</taxon>
    </lineage>
</organism>
<evidence type="ECO:0000313" key="3">
    <source>
        <dbReference type="Proteomes" id="UP000812961"/>
    </source>
</evidence>
<accession>A0ABS7G6J6</accession>
<evidence type="ECO:0000256" key="1">
    <source>
        <dbReference type="SAM" id="Phobius"/>
    </source>
</evidence>
<keyword evidence="1" id="KW-0812">Transmembrane</keyword>
<protein>
    <submittedName>
        <fullName evidence="2">Uncharacterized protein</fullName>
    </submittedName>
</protein>
<keyword evidence="3" id="KW-1185">Reference proteome</keyword>
<comment type="caution">
    <text evidence="2">The sequence shown here is derived from an EMBL/GenBank/DDBJ whole genome shotgun (WGS) entry which is preliminary data.</text>
</comment>
<keyword evidence="1" id="KW-1133">Transmembrane helix</keyword>
<gene>
    <name evidence="2" type="ORF">K1Y79_02930</name>
</gene>
<proteinExistence type="predicted"/>
<dbReference type="Proteomes" id="UP000812961">
    <property type="component" value="Unassembled WGS sequence"/>
</dbReference>
<reference evidence="2 3" key="1">
    <citation type="submission" date="2021-08" db="EMBL/GenBank/DDBJ databases">
        <title>The genome sequence of Chitinophaga sp. B61.</title>
        <authorList>
            <person name="Zhang X."/>
        </authorList>
    </citation>
    <scope>NUCLEOTIDE SEQUENCE [LARGE SCALE GENOMIC DNA]</scope>
    <source>
        <strain evidence="2 3">B61</strain>
    </source>
</reference>
<keyword evidence="1" id="KW-0472">Membrane</keyword>
<sequence>MRKRPLIEDIERKYDQGNEHGIMDQYIINIRSADKAERAAKKSDVIAWLSLLVGTLGTIAAIIALFQ</sequence>